<comment type="similarity">
    <text evidence="1">Belongs to the membrane fusion protein (MFP) (TC 8.A.1) family.</text>
</comment>
<dbReference type="GO" id="GO:0015562">
    <property type="term" value="F:efflux transmembrane transporter activity"/>
    <property type="evidence" value="ECO:0007669"/>
    <property type="project" value="TreeGrafter"/>
</dbReference>
<evidence type="ECO:0000256" key="2">
    <source>
        <dbReference type="SAM" id="SignalP"/>
    </source>
</evidence>
<reference evidence="4 5" key="1">
    <citation type="journal article" date="2018" name="Arch. Microbiol.">
        <title>New insights into the metabolic potential of the phototrophic purple bacterium Rhodopila globiformis DSM 161(T) from its draft genome sequence and evidence for a vanadium-dependent nitrogenase.</title>
        <authorList>
            <person name="Imhoff J.F."/>
            <person name="Rahn T."/>
            <person name="Kunzel S."/>
            <person name="Neulinger S.C."/>
        </authorList>
    </citation>
    <scope>NUCLEOTIDE SEQUENCE [LARGE SCALE GENOMIC DNA]</scope>
    <source>
        <strain evidence="4 5">DSM 161</strain>
    </source>
</reference>
<dbReference type="RefSeq" id="WP_104521820.1">
    <property type="nucleotide sequence ID" value="NZ_NHRY01000254.1"/>
</dbReference>
<accession>A0A2S6MZF5</accession>
<evidence type="ECO:0000256" key="1">
    <source>
        <dbReference type="ARBA" id="ARBA00009477"/>
    </source>
</evidence>
<name>A0A2S6MZF5_RHOGL</name>
<dbReference type="EMBL" id="NHRY01000254">
    <property type="protein sequence ID" value="PPQ27730.1"/>
    <property type="molecule type" value="Genomic_DNA"/>
</dbReference>
<evidence type="ECO:0000259" key="3">
    <source>
        <dbReference type="Pfam" id="PF25917"/>
    </source>
</evidence>
<feature type="chain" id="PRO_5015708146" evidence="2">
    <location>
        <begin position="21"/>
        <end position="329"/>
    </location>
</feature>
<dbReference type="InterPro" id="IPR058625">
    <property type="entry name" value="MdtA-like_BSH"/>
</dbReference>
<dbReference type="AlphaFoldDB" id="A0A2S6MZF5"/>
<evidence type="ECO:0000313" key="4">
    <source>
        <dbReference type="EMBL" id="PPQ27730.1"/>
    </source>
</evidence>
<protein>
    <submittedName>
        <fullName evidence="4">Efflux transporter periplasmic adaptor subunit</fullName>
    </submittedName>
</protein>
<organism evidence="4 5">
    <name type="scientific">Rhodopila globiformis</name>
    <name type="common">Rhodopseudomonas globiformis</name>
    <dbReference type="NCBI Taxonomy" id="1071"/>
    <lineage>
        <taxon>Bacteria</taxon>
        <taxon>Pseudomonadati</taxon>
        <taxon>Pseudomonadota</taxon>
        <taxon>Alphaproteobacteria</taxon>
        <taxon>Acetobacterales</taxon>
        <taxon>Acetobacteraceae</taxon>
        <taxon>Rhodopila</taxon>
    </lineage>
</organism>
<keyword evidence="5" id="KW-1185">Reference proteome</keyword>
<evidence type="ECO:0000313" key="5">
    <source>
        <dbReference type="Proteomes" id="UP000239724"/>
    </source>
</evidence>
<sequence length="329" mass="35244">MFKLTGLAAALLALATAAHAQTTFTVALRPLADEKAVFATVESRNVVPARARIGGTVVELTAHYGDEVKEGQQLAVVGDQKLQLQIHALDAQIQGLRAQLAEGQVDFRRAESLARSGAGSRQALDQARTALDVASSSLAARIAERDVVVQQMREGAVLAPRDGRVLQVPVTQGTVVMAGDTIARVAEANYVLRLSVPERHAKFIHVNDKVRLDGADLGTEGPVFGTVELVYPQIQDGRVIADATAPGIGHYFVGQRIRVWVNAGDRPGYVIPEHLIHSRFGLSYVNRRASDGTVIEIPVQRGRDMPTPQMPDGVEILSGLQNGDVLVAP</sequence>
<dbReference type="InterPro" id="IPR006143">
    <property type="entry name" value="RND_pump_MFP"/>
</dbReference>
<feature type="domain" description="Multidrug resistance protein MdtA-like barrel-sandwich hybrid" evidence="3">
    <location>
        <begin position="46"/>
        <end position="183"/>
    </location>
</feature>
<comment type="caution">
    <text evidence="4">The sequence shown here is derived from an EMBL/GenBank/DDBJ whole genome shotgun (WGS) entry which is preliminary data.</text>
</comment>
<proteinExistence type="inferred from homology"/>
<dbReference type="Gene3D" id="2.40.30.170">
    <property type="match status" value="1"/>
</dbReference>
<dbReference type="Gene3D" id="2.40.50.100">
    <property type="match status" value="1"/>
</dbReference>
<feature type="signal peptide" evidence="2">
    <location>
        <begin position="1"/>
        <end position="20"/>
    </location>
</feature>
<keyword evidence="2" id="KW-0732">Signal</keyword>
<dbReference type="GO" id="GO:1990281">
    <property type="term" value="C:efflux pump complex"/>
    <property type="evidence" value="ECO:0007669"/>
    <property type="project" value="TreeGrafter"/>
</dbReference>
<dbReference type="NCBIfam" id="TIGR01730">
    <property type="entry name" value="RND_mfp"/>
    <property type="match status" value="1"/>
</dbReference>
<dbReference type="OrthoDB" id="7914255at2"/>
<dbReference type="PANTHER" id="PTHR30469">
    <property type="entry name" value="MULTIDRUG RESISTANCE PROTEIN MDTA"/>
    <property type="match status" value="1"/>
</dbReference>
<dbReference type="SUPFAM" id="SSF111369">
    <property type="entry name" value="HlyD-like secretion proteins"/>
    <property type="match status" value="1"/>
</dbReference>
<dbReference type="Gene3D" id="1.10.287.470">
    <property type="entry name" value="Helix hairpin bin"/>
    <property type="match status" value="1"/>
</dbReference>
<gene>
    <name evidence="4" type="ORF">CCS01_26425</name>
</gene>
<dbReference type="Pfam" id="PF25917">
    <property type="entry name" value="BSH_RND"/>
    <property type="match status" value="1"/>
</dbReference>
<dbReference type="Proteomes" id="UP000239724">
    <property type="component" value="Unassembled WGS sequence"/>
</dbReference>